<dbReference type="Pfam" id="PF00753">
    <property type="entry name" value="Lactamase_B"/>
    <property type="match status" value="1"/>
</dbReference>
<evidence type="ECO:0000313" key="3">
    <source>
        <dbReference type="Proteomes" id="UP000317909"/>
    </source>
</evidence>
<feature type="domain" description="Metallo-beta-lactamase" evidence="1">
    <location>
        <begin position="22"/>
        <end position="221"/>
    </location>
</feature>
<dbReference type="AlphaFoldDB" id="A0A517U2F7"/>
<name>A0A517U2F7_9BACT</name>
<dbReference type="RefSeq" id="WP_168207016.1">
    <property type="nucleotide sequence ID" value="NZ_CP036339.1"/>
</dbReference>
<proteinExistence type="predicted"/>
<reference evidence="2 3" key="1">
    <citation type="submission" date="2019-02" db="EMBL/GenBank/DDBJ databases">
        <title>Deep-cultivation of Planctomycetes and their phenomic and genomic characterization uncovers novel biology.</title>
        <authorList>
            <person name="Wiegand S."/>
            <person name="Jogler M."/>
            <person name="Boedeker C."/>
            <person name="Pinto D."/>
            <person name="Vollmers J."/>
            <person name="Rivas-Marin E."/>
            <person name="Kohn T."/>
            <person name="Peeters S.H."/>
            <person name="Heuer A."/>
            <person name="Rast P."/>
            <person name="Oberbeckmann S."/>
            <person name="Bunk B."/>
            <person name="Jeske O."/>
            <person name="Meyerdierks A."/>
            <person name="Storesund J.E."/>
            <person name="Kallscheuer N."/>
            <person name="Luecker S."/>
            <person name="Lage O.M."/>
            <person name="Pohl T."/>
            <person name="Merkel B.J."/>
            <person name="Hornburger P."/>
            <person name="Mueller R.-W."/>
            <person name="Bruemmer F."/>
            <person name="Labrenz M."/>
            <person name="Spormann A.M."/>
            <person name="Op den Camp H."/>
            <person name="Overmann J."/>
            <person name="Amann R."/>
            <person name="Jetten M.S.M."/>
            <person name="Mascher T."/>
            <person name="Medema M.H."/>
            <person name="Devos D.P."/>
            <person name="Kaster A.-K."/>
            <person name="Ovreas L."/>
            <person name="Rohde M."/>
            <person name="Galperin M.Y."/>
            <person name="Jogler C."/>
        </authorList>
    </citation>
    <scope>NUCLEOTIDE SEQUENCE [LARGE SCALE GENOMIC DNA]</scope>
    <source>
        <strain evidence="2 3">I41</strain>
    </source>
</reference>
<dbReference type="InterPro" id="IPR050855">
    <property type="entry name" value="NDM-1-like"/>
</dbReference>
<organism evidence="2 3">
    <name type="scientific">Lacipirellula limnantheis</name>
    <dbReference type="NCBI Taxonomy" id="2528024"/>
    <lineage>
        <taxon>Bacteria</taxon>
        <taxon>Pseudomonadati</taxon>
        <taxon>Planctomycetota</taxon>
        <taxon>Planctomycetia</taxon>
        <taxon>Pirellulales</taxon>
        <taxon>Lacipirellulaceae</taxon>
        <taxon>Lacipirellula</taxon>
    </lineage>
</organism>
<dbReference type="PANTHER" id="PTHR42951:SF17">
    <property type="entry name" value="METALLO-BETA-LACTAMASE DOMAIN-CONTAINING PROTEIN"/>
    <property type="match status" value="1"/>
</dbReference>
<dbReference type="SUPFAM" id="SSF56281">
    <property type="entry name" value="Metallo-hydrolase/oxidoreductase"/>
    <property type="match status" value="1"/>
</dbReference>
<dbReference type="PANTHER" id="PTHR42951">
    <property type="entry name" value="METALLO-BETA-LACTAMASE DOMAIN-CONTAINING"/>
    <property type="match status" value="1"/>
</dbReference>
<dbReference type="InterPro" id="IPR001279">
    <property type="entry name" value="Metallo-B-lactamas"/>
</dbReference>
<keyword evidence="3" id="KW-1185">Reference proteome</keyword>
<dbReference type="CDD" id="cd07721">
    <property type="entry name" value="yflN-like_MBL-fold"/>
    <property type="match status" value="1"/>
</dbReference>
<protein>
    <submittedName>
        <fullName evidence="2">Putative metallo-hydrolase YflN</fullName>
        <ecNumber evidence="2">3.-.-.-</ecNumber>
    </submittedName>
</protein>
<dbReference type="EMBL" id="CP036339">
    <property type="protein sequence ID" value="QDT74793.1"/>
    <property type="molecule type" value="Genomic_DNA"/>
</dbReference>
<gene>
    <name evidence="2" type="primary">yflN</name>
    <name evidence="2" type="ORF">I41_39950</name>
</gene>
<dbReference type="Gene3D" id="3.60.15.10">
    <property type="entry name" value="Ribonuclease Z/Hydroxyacylglutathione hydrolase-like"/>
    <property type="match status" value="1"/>
</dbReference>
<dbReference type="GO" id="GO:0016787">
    <property type="term" value="F:hydrolase activity"/>
    <property type="evidence" value="ECO:0007669"/>
    <property type="project" value="UniProtKB-KW"/>
</dbReference>
<evidence type="ECO:0000259" key="1">
    <source>
        <dbReference type="SMART" id="SM00849"/>
    </source>
</evidence>
<dbReference type="InterPro" id="IPR036866">
    <property type="entry name" value="RibonucZ/Hydroxyglut_hydro"/>
</dbReference>
<evidence type="ECO:0000313" key="2">
    <source>
        <dbReference type="EMBL" id="QDT74793.1"/>
    </source>
</evidence>
<dbReference type="KEGG" id="llh:I41_39950"/>
<dbReference type="EC" id="3.-.-.-" evidence="2"/>
<keyword evidence="2" id="KW-0378">Hydrolase</keyword>
<sequence length="250" mass="27289">MLSREVFQVSKTIWCVRQPSYLTCSYGIRTESGVVLVDAGMDSSGADVHALLSAMNEPATALRSILITHWHNDHSAGASRTKAETGCSVYYSRDEEPWLSRQTASDGLRAWLAKQIPEWGLGILAIGLLGEAVPEAVQATDYLNDGHQIDDFVVVSTPGHTAGHLSFYYPPERALFAGDALAAINGDVRFMARPVTLDVATARHSMEKCLALDVGTLCPGHRAPLTQQVELACDRMRDYLANGGRWPFWG</sequence>
<accession>A0A517U2F7</accession>
<dbReference type="Proteomes" id="UP000317909">
    <property type="component" value="Chromosome"/>
</dbReference>
<dbReference type="SMART" id="SM00849">
    <property type="entry name" value="Lactamase_B"/>
    <property type="match status" value="1"/>
</dbReference>